<evidence type="ECO:0000256" key="1">
    <source>
        <dbReference type="ARBA" id="ARBA00004370"/>
    </source>
</evidence>
<evidence type="ECO:0000256" key="3">
    <source>
        <dbReference type="SAM" id="MobiDB-lite"/>
    </source>
</evidence>
<evidence type="ECO:0000313" key="6">
    <source>
        <dbReference type="EMBL" id="AAY47801.1"/>
    </source>
</evidence>
<dbReference type="KEGG" id="xcb:XC_0723"/>
<organism evidence="6 7">
    <name type="scientific">Xanthomonas campestris pv. campestris (strain 8004)</name>
    <dbReference type="NCBI Taxonomy" id="314565"/>
    <lineage>
        <taxon>Bacteria</taxon>
        <taxon>Pseudomonadati</taxon>
        <taxon>Pseudomonadota</taxon>
        <taxon>Gammaproteobacteria</taxon>
        <taxon>Lysobacterales</taxon>
        <taxon>Lysobacteraceae</taxon>
        <taxon>Xanthomonas</taxon>
    </lineage>
</organism>
<feature type="chain" id="PRO_5002601275" description="Glycine zipper 2TM domain-containing protein" evidence="4">
    <location>
        <begin position="25"/>
        <end position="125"/>
    </location>
</feature>
<reference evidence="6 7" key="1">
    <citation type="journal article" date="2005" name="Genome Res.">
        <title>Comparative and functional genomic analyses of the pathogenicity of phytopathogen Xanthomonas campestris pv. campestris.</title>
        <authorList>
            <person name="Qian W."/>
            <person name="Jia Y."/>
            <person name="Ren S.X."/>
            <person name="He Y.Q."/>
            <person name="Feng J.X."/>
            <person name="Lu L.F."/>
            <person name="Sun Q."/>
            <person name="Ying G."/>
            <person name="Tang D.J."/>
            <person name="Tang H."/>
            <person name="Wu W."/>
            <person name="Hao P."/>
            <person name="Wang L."/>
            <person name="Jiang B.L."/>
            <person name="Zeng S."/>
            <person name="Gu W.Y."/>
            <person name="Lu G."/>
            <person name="Rong L."/>
            <person name="Tian Y."/>
            <person name="Yao Z."/>
            <person name="Fu G."/>
            <person name="Chen B."/>
            <person name="Fang R."/>
            <person name="Qiang B."/>
            <person name="Chen Z."/>
            <person name="Zhao G.P."/>
            <person name="Tang J.L."/>
            <person name="He C."/>
        </authorList>
    </citation>
    <scope>NUCLEOTIDE SEQUENCE [LARGE SCALE GENOMIC DNA]</scope>
    <source>
        <strain evidence="6 7">8004</strain>
    </source>
</reference>
<dbReference type="InterPro" id="IPR051407">
    <property type="entry name" value="Bact_OM_lipoprot/Surf_antigen"/>
</dbReference>
<name>A0A0H2X448_XANC8</name>
<sequence>MKMHTSLMGMSLIALMATSTFAQAQNYSQHRYTTADEGRRFNDGTRVRCKNVEVQKNSRDPNRIAGTATGAIVGGLLGNQVGGGNGKKAATVLGAVAGGAAGRTIQGNSQQNNGDRRVERVCERR</sequence>
<comment type="subcellular location">
    <subcellularLocation>
        <location evidence="1">Membrane</location>
    </subcellularLocation>
</comment>
<accession>A0A0H2X448</accession>
<proteinExistence type="predicted"/>
<evidence type="ECO:0000313" key="7">
    <source>
        <dbReference type="Proteomes" id="UP000000420"/>
    </source>
</evidence>
<gene>
    <name evidence="6" type="ordered locus">XC_0723</name>
</gene>
<dbReference type="PANTHER" id="PTHR35603:SF2">
    <property type="entry name" value="OUTER MEMBRANE LIPOPROTEIN"/>
    <property type="match status" value="1"/>
</dbReference>
<feature type="region of interest" description="Disordered" evidence="3">
    <location>
        <begin position="101"/>
        <end position="125"/>
    </location>
</feature>
<protein>
    <recommendedName>
        <fullName evidence="5">Glycine zipper 2TM domain-containing protein</fullName>
    </recommendedName>
</protein>
<dbReference type="EMBL" id="CP000050">
    <property type="protein sequence ID" value="AAY47801.1"/>
    <property type="molecule type" value="Genomic_DNA"/>
</dbReference>
<evidence type="ECO:0000256" key="2">
    <source>
        <dbReference type="ARBA" id="ARBA00023136"/>
    </source>
</evidence>
<dbReference type="AlphaFoldDB" id="A0A0H2X448"/>
<feature type="signal peptide" evidence="4">
    <location>
        <begin position="1"/>
        <end position="24"/>
    </location>
</feature>
<dbReference type="Proteomes" id="UP000000420">
    <property type="component" value="Chromosome"/>
</dbReference>
<keyword evidence="2" id="KW-0472">Membrane</keyword>
<dbReference type="InterPro" id="IPR008816">
    <property type="entry name" value="Gly_zipper_2TM_dom"/>
</dbReference>
<evidence type="ECO:0000256" key="4">
    <source>
        <dbReference type="SAM" id="SignalP"/>
    </source>
</evidence>
<feature type="compositionally biased region" description="Basic and acidic residues" evidence="3">
    <location>
        <begin position="114"/>
        <end position="125"/>
    </location>
</feature>
<dbReference type="GeneID" id="58012022"/>
<dbReference type="HOGENOM" id="CLU_2025326_0_0_6"/>
<dbReference type="RefSeq" id="WP_011038539.1">
    <property type="nucleotide sequence ID" value="NC_007086.1"/>
</dbReference>
<dbReference type="GO" id="GO:0019867">
    <property type="term" value="C:outer membrane"/>
    <property type="evidence" value="ECO:0007669"/>
    <property type="project" value="InterPro"/>
</dbReference>
<feature type="domain" description="Glycine zipper 2TM" evidence="5">
    <location>
        <begin position="65"/>
        <end position="106"/>
    </location>
</feature>
<evidence type="ECO:0000259" key="5">
    <source>
        <dbReference type="Pfam" id="PF05433"/>
    </source>
</evidence>
<dbReference type="Pfam" id="PF05433">
    <property type="entry name" value="Rick_17kDa_Anti"/>
    <property type="match status" value="1"/>
</dbReference>
<keyword evidence="4" id="KW-0732">Signal</keyword>
<dbReference type="PANTHER" id="PTHR35603">
    <property type="match status" value="1"/>
</dbReference>